<dbReference type="PANTHER" id="PTHR40398:SF1">
    <property type="entry name" value="PTS SYSTEM GLUCITOL_SORBITOL-SPECIFIC EIIA COMPONENT"/>
    <property type="match status" value="1"/>
</dbReference>
<name>A0ABW1R2X4_9LACO</name>
<dbReference type="InterPro" id="IPR004716">
    <property type="entry name" value="PTS_IIA_glucitol/sorbitol-sp"/>
</dbReference>
<accession>A0ABW1R2X4</accession>
<evidence type="ECO:0000313" key="2">
    <source>
        <dbReference type="EMBL" id="MFC6163281.1"/>
    </source>
</evidence>
<evidence type="ECO:0000313" key="3">
    <source>
        <dbReference type="Proteomes" id="UP001596253"/>
    </source>
</evidence>
<proteinExistence type="predicted"/>
<dbReference type="EMBL" id="JBHSSD010000006">
    <property type="protein sequence ID" value="MFC6163281.1"/>
    <property type="molecule type" value="Genomic_DNA"/>
</dbReference>
<dbReference type="PANTHER" id="PTHR40398">
    <property type="entry name" value="PTS SYSTEM GLUCITOL/SORBITOL-SPECIFIC EIIA COMPONENT"/>
    <property type="match status" value="1"/>
</dbReference>
<gene>
    <name evidence="2" type="ORF">ACFP3T_01175</name>
</gene>
<dbReference type="InterPro" id="IPR036665">
    <property type="entry name" value="PTS_IIA_glucitol/sorbitol_sf"/>
</dbReference>
<dbReference type="Pfam" id="PF03829">
    <property type="entry name" value="PTSIIA_gutA"/>
    <property type="match status" value="1"/>
</dbReference>
<evidence type="ECO:0000256" key="1">
    <source>
        <dbReference type="PROSITE-ProRule" id="PRU00420"/>
    </source>
</evidence>
<dbReference type="Gene3D" id="2.40.33.40">
    <property type="entry name" value="Phosphotransferase system, glucitol/sorbitol-specific IIA component"/>
    <property type="match status" value="1"/>
</dbReference>
<dbReference type="SUPFAM" id="SSF141530">
    <property type="entry name" value="PTSIIA/GutA-like"/>
    <property type="match status" value="1"/>
</dbReference>
<comment type="caution">
    <text evidence="2">The sequence shown here is derived from an EMBL/GenBank/DDBJ whole genome shotgun (WGS) entry which is preliminary data.</text>
</comment>
<sequence length="119" mass="12644">MAVSATVQSIGDQAISEHEPILIFFDETATAAIQNIAVIQKFDGKSEPVTITVGSSIKIDDQAYTVAYAGELVNANLNSIGHATLYFTAVPKKPMQNGIYLAPATMPQLKVGSVITYQA</sequence>
<keyword evidence="3" id="KW-1185">Reference proteome</keyword>
<organism evidence="2 3">
    <name type="scientific">Lactiplantibacillus dongliensis</name>
    <dbReference type="NCBI Taxonomy" id="2559919"/>
    <lineage>
        <taxon>Bacteria</taxon>
        <taxon>Bacillati</taxon>
        <taxon>Bacillota</taxon>
        <taxon>Bacilli</taxon>
        <taxon>Lactobacillales</taxon>
        <taxon>Lactobacillaceae</taxon>
        <taxon>Lactiplantibacillus</taxon>
    </lineage>
</organism>
<comment type="caution">
    <text evidence="1">Lacks conserved residue(s) required for the propagation of feature annotation.</text>
</comment>
<dbReference type="Proteomes" id="UP001596253">
    <property type="component" value="Unassembled WGS sequence"/>
</dbReference>
<reference evidence="3" key="1">
    <citation type="journal article" date="2019" name="Int. J. Syst. Evol. Microbiol.">
        <title>The Global Catalogue of Microorganisms (GCM) 10K type strain sequencing project: providing services to taxonomists for standard genome sequencing and annotation.</title>
        <authorList>
            <consortium name="The Broad Institute Genomics Platform"/>
            <consortium name="The Broad Institute Genome Sequencing Center for Infectious Disease"/>
            <person name="Wu L."/>
            <person name="Ma J."/>
        </authorList>
    </citation>
    <scope>NUCLEOTIDE SEQUENCE [LARGE SCALE GENOMIC DNA]</scope>
    <source>
        <strain evidence="3">CCM 8932</strain>
    </source>
</reference>
<dbReference type="PROSITE" id="PS51097">
    <property type="entry name" value="PTS_EIIA_TYPE_5"/>
    <property type="match status" value="1"/>
</dbReference>
<dbReference type="RefSeq" id="WP_137640330.1">
    <property type="nucleotide sequence ID" value="NZ_BJDK01000018.1"/>
</dbReference>
<protein>
    <submittedName>
        <fullName evidence="2">PTS glucitol/sorbitol transporter subunit IIA</fullName>
    </submittedName>
</protein>